<gene>
    <name evidence="2" type="ORF">B4U37_15390</name>
    <name evidence="3" type="ORF">FZC74_10755</name>
</gene>
<protein>
    <submittedName>
        <fullName evidence="3">Stage II sporulation protein P</fullName>
    </submittedName>
</protein>
<keyword evidence="1" id="KW-1133">Transmembrane helix</keyword>
<dbReference type="EMBL" id="VTEU01000003">
    <property type="protein sequence ID" value="TYS59206.1"/>
    <property type="molecule type" value="Genomic_DNA"/>
</dbReference>
<reference evidence="3 5" key="2">
    <citation type="submission" date="2019-08" db="EMBL/GenBank/DDBJ databases">
        <title>Bacillus genomes from the desert of Cuatro Cienegas, Coahuila.</title>
        <authorList>
            <person name="Olmedo-Alvarez G."/>
        </authorList>
    </citation>
    <scope>NUCLEOTIDE SEQUENCE [LARGE SCALE GENOMIC DNA]</scope>
    <source>
        <strain evidence="3 5">CH88_3T</strain>
    </source>
</reference>
<evidence type="ECO:0000256" key="1">
    <source>
        <dbReference type="SAM" id="Phobius"/>
    </source>
</evidence>
<dbReference type="RefSeq" id="WP_088018908.1">
    <property type="nucleotide sequence ID" value="NZ_CP020880.1"/>
</dbReference>
<dbReference type="AlphaFoldDB" id="A0A1Y0CR17"/>
<keyword evidence="1" id="KW-0472">Membrane</keyword>
<dbReference type="Proteomes" id="UP000323393">
    <property type="component" value="Unassembled WGS sequence"/>
</dbReference>
<dbReference type="NCBIfam" id="TIGR02867">
    <property type="entry name" value="spore_II_P"/>
    <property type="match status" value="1"/>
</dbReference>
<evidence type="ECO:0000313" key="5">
    <source>
        <dbReference type="Proteomes" id="UP000323393"/>
    </source>
</evidence>
<dbReference type="GeneID" id="96739800"/>
<feature type="transmembrane region" description="Helical" evidence="1">
    <location>
        <begin position="21"/>
        <end position="41"/>
    </location>
</feature>
<organism evidence="3 5">
    <name type="scientific">Sutcliffiella horikoshii</name>
    <dbReference type="NCBI Taxonomy" id="79883"/>
    <lineage>
        <taxon>Bacteria</taxon>
        <taxon>Bacillati</taxon>
        <taxon>Bacillota</taxon>
        <taxon>Bacilli</taxon>
        <taxon>Bacillales</taxon>
        <taxon>Bacillaceae</taxon>
        <taxon>Sutcliffiella</taxon>
    </lineage>
</organism>
<dbReference type="EMBL" id="CP020880">
    <property type="protein sequence ID" value="ART77347.1"/>
    <property type="molecule type" value="Genomic_DNA"/>
</dbReference>
<dbReference type="InterPro" id="IPR010897">
    <property type="entry name" value="Spore_II_P"/>
</dbReference>
<reference evidence="2 4" key="1">
    <citation type="submission" date="2017-04" db="EMBL/GenBank/DDBJ databases">
        <title>Complete Genome Sequence of the Bacillus horikoshii 20a strain from Cuatro Cienegas, Coahuila, Mexico.</title>
        <authorList>
            <person name="Zarza E."/>
            <person name="Alcaraz L.D."/>
            <person name="Aguilar-Salinas B."/>
            <person name="Islas A."/>
            <person name="Olmedo-Alvarez G."/>
        </authorList>
    </citation>
    <scope>NUCLEOTIDE SEQUENCE [LARGE SCALE GENOMIC DNA]</scope>
    <source>
        <strain evidence="2 4">20a</strain>
    </source>
</reference>
<name>A0A1Y0CR17_9BACI</name>
<dbReference type="SUPFAM" id="SSF53187">
    <property type="entry name" value="Zn-dependent exopeptidases"/>
    <property type="match status" value="1"/>
</dbReference>
<keyword evidence="1" id="KW-0812">Transmembrane</keyword>
<dbReference type="KEGG" id="bhk:B4U37_15390"/>
<evidence type="ECO:0000313" key="3">
    <source>
        <dbReference type="EMBL" id="TYS59206.1"/>
    </source>
</evidence>
<dbReference type="Proteomes" id="UP000195573">
    <property type="component" value="Chromosome"/>
</dbReference>
<proteinExistence type="predicted"/>
<evidence type="ECO:0000313" key="4">
    <source>
        <dbReference type="Proteomes" id="UP000195573"/>
    </source>
</evidence>
<evidence type="ECO:0000313" key="2">
    <source>
        <dbReference type="EMBL" id="ART77347.1"/>
    </source>
</evidence>
<sequence>MKGYRSSRIVILNGTSLKKSVVAIILGFILVFAVSGVMTSLKPEYRVSSSSIHEFSKRFSGESLLHIFGYTNAYFTQGLSSEAKAPNYASALFELTTSLNLDDPRSLIRNEIPGFAHYDGEILVAGSGVNYTDMPVESSPPMEVLLEERQASIIELEEEEEGENAPPPAQTTGDKRTVFIYHSHSRESFLPYLEGVTSPNAASHPEVNVTRLGKKLQGELIQRGIGTDIDTTDTALALKNRGWVYGQSYDVTRPIVEEAMAGNQDLNYLIDIHRDSGRRKSTTMDINGVPHARLYFVIGKKNQNYEKNQYLAEQIHNKLEKLHPGLSKGIFVPPAVETRNGIYNQDLSPNSMLIEVGGVDNTFEEMNRTLEIFAEVFGEIYWQAEKVDGEPEGDAQ</sequence>
<accession>A0A1Y0CR17</accession>
<keyword evidence="4" id="KW-1185">Reference proteome</keyword>
<dbReference type="Pfam" id="PF07454">
    <property type="entry name" value="SpoIIP"/>
    <property type="match status" value="1"/>
</dbReference>